<dbReference type="AlphaFoldDB" id="A0A0B7BTE1"/>
<name>A0A0B7BTE1_9EUPU</name>
<protein>
    <recommendedName>
        <fullName evidence="2">C2H2-type domain-containing protein</fullName>
    </recommendedName>
</protein>
<dbReference type="EMBL" id="HACG01049579">
    <property type="protein sequence ID" value="CEK96444.1"/>
    <property type="molecule type" value="Transcribed_RNA"/>
</dbReference>
<evidence type="ECO:0008006" key="2">
    <source>
        <dbReference type="Google" id="ProtNLM"/>
    </source>
</evidence>
<gene>
    <name evidence="1" type="primary">ORF212105</name>
</gene>
<accession>A0A0B7BTE1</accession>
<organism evidence="1">
    <name type="scientific">Arion vulgaris</name>
    <dbReference type="NCBI Taxonomy" id="1028688"/>
    <lineage>
        <taxon>Eukaryota</taxon>
        <taxon>Metazoa</taxon>
        <taxon>Spiralia</taxon>
        <taxon>Lophotrochozoa</taxon>
        <taxon>Mollusca</taxon>
        <taxon>Gastropoda</taxon>
        <taxon>Heterobranchia</taxon>
        <taxon>Euthyneura</taxon>
        <taxon>Panpulmonata</taxon>
        <taxon>Eupulmonata</taxon>
        <taxon>Stylommatophora</taxon>
        <taxon>Helicina</taxon>
        <taxon>Arionoidea</taxon>
        <taxon>Arionidae</taxon>
        <taxon>Arion</taxon>
    </lineage>
</organism>
<proteinExistence type="predicted"/>
<sequence>MQQQTEGSKPKKQSILHPIIANIPCPHCPRNFQAFIALNCYLHIHKLTRPQ</sequence>
<evidence type="ECO:0000313" key="1">
    <source>
        <dbReference type="EMBL" id="CEK96444.1"/>
    </source>
</evidence>
<reference evidence="1" key="1">
    <citation type="submission" date="2014-12" db="EMBL/GenBank/DDBJ databases">
        <title>Insight into the proteome of Arion vulgaris.</title>
        <authorList>
            <person name="Aradska J."/>
            <person name="Bulat T."/>
            <person name="Smidak R."/>
            <person name="Sarate P."/>
            <person name="Gangsoo J."/>
            <person name="Sialana F."/>
            <person name="Bilban M."/>
            <person name="Lubec G."/>
        </authorList>
    </citation>
    <scope>NUCLEOTIDE SEQUENCE</scope>
    <source>
        <tissue evidence="1">Skin</tissue>
    </source>
</reference>